<reference evidence="15 16" key="1">
    <citation type="submission" date="2019-12" db="EMBL/GenBank/DDBJ databases">
        <authorList>
            <person name="Wolfe R."/>
            <person name="Danczak R."/>
            <person name="Wilkins M."/>
        </authorList>
    </citation>
    <scope>NUCLEOTIDE SEQUENCE [LARGE SCALE GENOMIC DNA]</scope>
    <source>
        <strain evidence="15">X2_MaxBin.013</strain>
    </source>
</reference>
<evidence type="ECO:0000256" key="8">
    <source>
        <dbReference type="ARBA" id="ARBA00023125"/>
    </source>
</evidence>
<feature type="active site" evidence="11">
    <location>
        <position position="233"/>
    </location>
</feature>
<dbReference type="GO" id="GO:0009037">
    <property type="term" value="F:tyrosine-based site-specific recombinase activity"/>
    <property type="evidence" value="ECO:0007669"/>
    <property type="project" value="UniProtKB-UniRule"/>
</dbReference>
<dbReference type="Pfam" id="PF02899">
    <property type="entry name" value="Phage_int_SAM_1"/>
    <property type="match status" value="1"/>
</dbReference>
<feature type="active site" evidence="11">
    <location>
        <position position="143"/>
    </location>
</feature>
<dbReference type="PANTHER" id="PTHR30349:SF77">
    <property type="entry name" value="TYROSINE RECOMBINASE XERC"/>
    <property type="match status" value="1"/>
</dbReference>
<dbReference type="InterPro" id="IPR023009">
    <property type="entry name" value="Tyrosine_recombinase_XerC/XerD"/>
</dbReference>
<evidence type="ECO:0000256" key="6">
    <source>
        <dbReference type="ARBA" id="ARBA00022829"/>
    </source>
</evidence>
<dbReference type="Gene3D" id="1.10.150.130">
    <property type="match status" value="1"/>
</dbReference>
<dbReference type="HAMAP" id="MF_01808">
    <property type="entry name" value="Recomb_XerC_XerD"/>
    <property type="match status" value="1"/>
</dbReference>
<evidence type="ECO:0000313" key="16">
    <source>
        <dbReference type="Proteomes" id="UP000488506"/>
    </source>
</evidence>
<dbReference type="GO" id="GO:0006313">
    <property type="term" value="P:DNA transposition"/>
    <property type="evidence" value="ECO:0007669"/>
    <property type="project" value="UniProtKB-UniRule"/>
</dbReference>
<evidence type="ECO:0000256" key="3">
    <source>
        <dbReference type="ARBA" id="ARBA00010450"/>
    </source>
</evidence>
<evidence type="ECO:0000259" key="13">
    <source>
        <dbReference type="PROSITE" id="PS51898"/>
    </source>
</evidence>
<keyword evidence="8 11" id="KW-0238">DNA-binding</keyword>
<comment type="similarity">
    <text evidence="3">Belongs to the 'phage' integrase family. XerD subfamily.</text>
</comment>
<comment type="similarity">
    <text evidence="2 11">Belongs to the 'phage' integrase family. XerC subfamily.</text>
</comment>
<dbReference type="NCBIfam" id="NF040815">
    <property type="entry name" value="recomb_XerA_Arch"/>
    <property type="match status" value="1"/>
</dbReference>
<keyword evidence="10 11" id="KW-0131">Cell cycle</keyword>
<dbReference type="NCBIfam" id="NF001399">
    <property type="entry name" value="PRK00283.1"/>
    <property type="match status" value="1"/>
</dbReference>
<evidence type="ECO:0000256" key="9">
    <source>
        <dbReference type="ARBA" id="ARBA00023172"/>
    </source>
</evidence>
<evidence type="ECO:0000256" key="2">
    <source>
        <dbReference type="ARBA" id="ARBA00006657"/>
    </source>
</evidence>
<feature type="active site" evidence="11">
    <location>
        <position position="259"/>
    </location>
</feature>
<evidence type="ECO:0000256" key="12">
    <source>
        <dbReference type="NCBIfam" id="TIGR02224"/>
    </source>
</evidence>
<evidence type="ECO:0000256" key="4">
    <source>
        <dbReference type="ARBA" id="ARBA00022490"/>
    </source>
</evidence>
<evidence type="ECO:0000259" key="14">
    <source>
        <dbReference type="PROSITE" id="PS51900"/>
    </source>
</evidence>
<proteinExistence type="inferred from homology"/>
<dbReference type="GO" id="GO:0003677">
    <property type="term" value="F:DNA binding"/>
    <property type="evidence" value="ECO:0007669"/>
    <property type="project" value="UniProtKB-UniRule"/>
</dbReference>
<evidence type="ECO:0000256" key="10">
    <source>
        <dbReference type="ARBA" id="ARBA00023306"/>
    </source>
</evidence>
<dbReference type="GO" id="GO:0007059">
    <property type="term" value="P:chromosome segregation"/>
    <property type="evidence" value="ECO:0007669"/>
    <property type="project" value="UniProtKB-UniRule"/>
</dbReference>
<feature type="active site" evidence="11">
    <location>
        <position position="236"/>
    </location>
</feature>
<dbReference type="Pfam" id="PF00589">
    <property type="entry name" value="Phage_integrase"/>
    <property type="match status" value="1"/>
</dbReference>
<evidence type="ECO:0000256" key="7">
    <source>
        <dbReference type="ARBA" id="ARBA00022908"/>
    </source>
</evidence>
<dbReference type="InterPro" id="IPR011932">
    <property type="entry name" value="Recomb_XerD"/>
</dbReference>
<protein>
    <recommendedName>
        <fullName evidence="11 12">Tyrosine recombinase XerC</fullName>
    </recommendedName>
</protein>
<dbReference type="CDD" id="cd00798">
    <property type="entry name" value="INT_XerDC_C"/>
    <property type="match status" value="1"/>
</dbReference>
<dbReference type="AlphaFoldDB" id="A0A833L453"/>
<dbReference type="InterPro" id="IPR010998">
    <property type="entry name" value="Integrase_recombinase_N"/>
</dbReference>
<comment type="subcellular location">
    <subcellularLocation>
        <location evidence="1 11">Cytoplasm</location>
    </subcellularLocation>
</comment>
<dbReference type="PANTHER" id="PTHR30349">
    <property type="entry name" value="PHAGE INTEGRASE-RELATED"/>
    <property type="match status" value="1"/>
</dbReference>
<feature type="active site" evidence="11">
    <location>
        <position position="167"/>
    </location>
</feature>
<dbReference type="EMBL" id="WPAF01000007">
    <property type="protein sequence ID" value="KAF0134511.1"/>
    <property type="molecule type" value="Genomic_DNA"/>
</dbReference>
<sequence>MDFEKYISSLKSERNFSNYTIINYKIDLEQFLEYLKSKNIQIEAVDRIAAREFLYYLETRNFHRRSLARKISAVRSFYKWLIREGQLKGNPFNLVSTPKLQKRLPNFLYKEETEKLLEAANKNTVLGLRDKAMLELLYGSGIRVSEAVKLNIPDIDFEGGEVRVFGKGSKERIVLIGKFAISAGKEYLLKRGKIGTKAIFVNKRGGRLTARSVERMIKEYSKKAGISKPITPHTLRHTFATDLLSNGADLRTVQELLGHASLSTTQVYTHITKEKLKSVYDLAHPRAKIL</sequence>
<evidence type="ECO:0000313" key="15">
    <source>
        <dbReference type="EMBL" id="KAF0134511.1"/>
    </source>
</evidence>
<evidence type="ECO:0000256" key="11">
    <source>
        <dbReference type="HAMAP-Rule" id="MF_01808"/>
    </source>
</evidence>
<name>A0A833L453_UNCSA</name>
<organism evidence="15 16">
    <name type="scientific">Candidatus Saganbacteria bacterium</name>
    <dbReference type="NCBI Taxonomy" id="2575572"/>
    <lineage>
        <taxon>Bacteria</taxon>
        <taxon>Bacillati</taxon>
        <taxon>Saganbacteria</taxon>
    </lineage>
</organism>
<dbReference type="NCBIfam" id="TIGR02224">
    <property type="entry name" value="recomb_XerC"/>
    <property type="match status" value="1"/>
</dbReference>
<dbReference type="GO" id="GO:0005737">
    <property type="term" value="C:cytoplasm"/>
    <property type="evidence" value="ECO:0007669"/>
    <property type="project" value="UniProtKB-SubCell"/>
</dbReference>
<comment type="subunit">
    <text evidence="11">Forms a cyclic heterotetrameric complex composed of two molecules of XerC and two molecules of XerD.</text>
</comment>
<dbReference type="PROSITE" id="PS51898">
    <property type="entry name" value="TYR_RECOMBINASE"/>
    <property type="match status" value="1"/>
</dbReference>
<dbReference type="InterPro" id="IPR013762">
    <property type="entry name" value="Integrase-like_cat_sf"/>
</dbReference>
<dbReference type="InterPro" id="IPR011010">
    <property type="entry name" value="DNA_brk_join_enz"/>
</dbReference>
<dbReference type="InterPro" id="IPR011931">
    <property type="entry name" value="Recomb_XerC"/>
</dbReference>
<accession>A0A833L453</accession>
<feature type="domain" description="Core-binding (CB)" evidence="14">
    <location>
        <begin position="1"/>
        <end position="82"/>
    </location>
</feature>
<dbReference type="Proteomes" id="UP000488506">
    <property type="component" value="Unassembled WGS sequence"/>
</dbReference>
<dbReference type="Gene3D" id="1.10.443.10">
    <property type="entry name" value="Intergrase catalytic core"/>
    <property type="match status" value="1"/>
</dbReference>
<gene>
    <name evidence="11" type="primary">xerC</name>
    <name evidence="15" type="ORF">FD145_529</name>
</gene>
<keyword evidence="5 11" id="KW-0132">Cell division</keyword>
<dbReference type="InterPro" id="IPR050090">
    <property type="entry name" value="Tyrosine_recombinase_XerCD"/>
</dbReference>
<dbReference type="GO" id="GO:0051301">
    <property type="term" value="P:cell division"/>
    <property type="evidence" value="ECO:0007669"/>
    <property type="project" value="UniProtKB-UniRule"/>
</dbReference>
<dbReference type="InterPro" id="IPR002104">
    <property type="entry name" value="Integrase_catalytic"/>
</dbReference>
<keyword evidence="6 11" id="KW-0159">Chromosome partition</keyword>
<evidence type="ECO:0000256" key="5">
    <source>
        <dbReference type="ARBA" id="ARBA00022618"/>
    </source>
</evidence>
<keyword evidence="9 11" id="KW-0233">DNA recombination</keyword>
<feature type="domain" description="Tyr recombinase" evidence="13">
    <location>
        <begin position="103"/>
        <end position="281"/>
    </location>
</feature>
<dbReference type="PROSITE" id="PS51900">
    <property type="entry name" value="CB"/>
    <property type="match status" value="1"/>
</dbReference>
<dbReference type="SUPFAM" id="SSF56349">
    <property type="entry name" value="DNA breaking-rejoining enzymes"/>
    <property type="match status" value="1"/>
</dbReference>
<comment type="function">
    <text evidence="11">Site-specific tyrosine recombinase, which acts by catalyzing the cutting and rejoining of the recombining DNA molecules. The XerC-XerD complex is essential to convert dimers of the bacterial chromosome into monomers to permit their segregation at cell division. It also contributes to the segregational stability of plasmids.</text>
</comment>
<feature type="active site" description="O-(3'-phospho-DNA)-tyrosine intermediate" evidence="11">
    <location>
        <position position="268"/>
    </location>
</feature>
<dbReference type="NCBIfam" id="TIGR02225">
    <property type="entry name" value="recomb_XerD"/>
    <property type="match status" value="1"/>
</dbReference>
<evidence type="ECO:0000256" key="1">
    <source>
        <dbReference type="ARBA" id="ARBA00004496"/>
    </source>
</evidence>
<keyword evidence="4 11" id="KW-0963">Cytoplasm</keyword>
<dbReference type="InterPro" id="IPR044068">
    <property type="entry name" value="CB"/>
</dbReference>
<keyword evidence="7 11" id="KW-0229">DNA integration</keyword>
<comment type="caution">
    <text evidence="15">The sequence shown here is derived from an EMBL/GenBank/DDBJ whole genome shotgun (WGS) entry which is preliminary data.</text>
</comment>
<dbReference type="InterPro" id="IPR004107">
    <property type="entry name" value="Integrase_SAM-like_N"/>
</dbReference>